<dbReference type="EMBL" id="JBJQOH010000004">
    <property type="protein sequence ID" value="KAL3689722.1"/>
    <property type="molecule type" value="Genomic_DNA"/>
</dbReference>
<feature type="region of interest" description="Disordered" evidence="1">
    <location>
        <begin position="1"/>
        <end position="49"/>
    </location>
</feature>
<accession>A0ABD3HGL5</accession>
<evidence type="ECO:0000313" key="3">
    <source>
        <dbReference type="EMBL" id="KAL3689722.1"/>
    </source>
</evidence>
<feature type="domain" description="Replitron HUH endonuclease" evidence="2">
    <location>
        <begin position="74"/>
        <end position="198"/>
    </location>
</feature>
<comment type="caution">
    <text evidence="3">The sequence shown here is derived from an EMBL/GenBank/DDBJ whole genome shotgun (WGS) entry which is preliminary data.</text>
</comment>
<evidence type="ECO:0000259" key="2">
    <source>
        <dbReference type="Pfam" id="PF21859"/>
    </source>
</evidence>
<sequence>MSTDVENQSTKKRQTTTMQQRTTPSAFQETPTAKLEPSKRARPTEKQECDLEISEPPATKTIKRGRMKRMEFSVTIGITGCDISLTLFPIIDDFLQRECDAGMFAVEKGGSLFNLQLQGVIAIDCTSGVDVQKRLTTALDWDQHRPLGGCICVKKLSYKGVNHTFNGMIGYCLKDRQELHFQVCKKGITDAMQREGMDIFTLFGDAVDLKNRVELNPSNFLQHALQYNQFISRDPLGAGTSLLDCLRRMIVEGHYTPSFTLVMNNTLDKKRVASMWKSYVQPDAITMADVDNIFFLGSENRPGAVEEPTSSDEGISSNSLCCGV</sequence>
<keyword evidence="4" id="KW-1185">Reference proteome</keyword>
<proteinExistence type="predicted"/>
<feature type="compositionally biased region" description="Basic and acidic residues" evidence="1">
    <location>
        <begin position="36"/>
        <end position="49"/>
    </location>
</feature>
<dbReference type="Pfam" id="PF21859">
    <property type="entry name" value="Replitron_HUH"/>
    <property type="match status" value="1"/>
</dbReference>
<dbReference type="AlphaFoldDB" id="A0ABD3HGL5"/>
<name>A0ABD3HGL5_9MARC</name>
<evidence type="ECO:0000313" key="4">
    <source>
        <dbReference type="Proteomes" id="UP001633002"/>
    </source>
</evidence>
<reference evidence="3 4" key="1">
    <citation type="submission" date="2024-09" db="EMBL/GenBank/DDBJ databases">
        <title>Chromosome-scale assembly of Riccia sorocarpa.</title>
        <authorList>
            <person name="Paukszto L."/>
        </authorList>
    </citation>
    <scope>NUCLEOTIDE SEQUENCE [LARGE SCALE GENOMIC DNA]</scope>
    <source>
        <strain evidence="3">LP-2024</strain>
        <tissue evidence="3">Aerial parts of the thallus</tissue>
    </source>
</reference>
<gene>
    <name evidence="3" type="ORF">R1sor_016031</name>
</gene>
<protein>
    <recommendedName>
        <fullName evidence="2">Replitron HUH endonuclease domain-containing protein</fullName>
    </recommendedName>
</protein>
<dbReference type="Proteomes" id="UP001633002">
    <property type="component" value="Unassembled WGS sequence"/>
</dbReference>
<organism evidence="3 4">
    <name type="scientific">Riccia sorocarpa</name>
    <dbReference type="NCBI Taxonomy" id="122646"/>
    <lineage>
        <taxon>Eukaryota</taxon>
        <taxon>Viridiplantae</taxon>
        <taxon>Streptophyta</taxon>
        <taxon>Embryophyta</taxon>
        <taxon>Marchantiophyta</taxon>
        <taxon>Marchantiopsida</taxon>
        <taxon>Marchantiidae</taxon>
        <taxon>Marchantiales</taxon>
        <taxon>Ricciaceae</taxon>
        <taxon>Riccia</taxon>
    </lineage>
</organism>
<dbReference type="InterPro" id="IPR054424">
    <property type="entry name" value="Replitron_HUH"/>
</dbReference>
<evidence type="ECO:0000256" key="1">
    <source>
        <dbReference type="SAM" id="MobiDB-lite"/>
    </source>
</evidence>